<accession>A0A9W4D3X7</accession>
<proteinExistence type="predicted"/>
<evidence type="ECO:0000313" key="1">
    <source>
        <dbReference type="EMBL" id="CAD6503868.1"/>
    </source>
</evidence>
<dbReference type="EMBL" id="CAJHIT010000008">
    <property type="protein sequence ID" value="CAD6503868.1"/>
    <property type="molecule type" value="Genomic_DNA"/>
</dbReference>
<dbReference type="AlphaFoldDB" id="A0A9W4D3X7"/>
<reference evidence="1" key="1">
    <citation type="submission" date="2020-10" db="EMBL/GenBank/DDBJ databases">
        <authorList>
            <person name="Muller C M."/>
        </authorList>
    </citation>
    <scope>NUCLEOTIDE SEQUENCE</scope>
    <source>
        <strain evidence="1">THUN-12</strain>
    </source>
</reference>
<comment type="caution">
    <text evidence="1">The sequence shown here is derived from an EMBL/GenBank/DDBJ whole genome shotgun (WGS) entry which is preliminary data.</text>
</comment>
<gene>
    <name evidence="1" type="ORF">BGTH12_LOCUS5226</name>
</gene>
<organism evidence="1 2">
    <name type="scientific">Blumeria graminis f. sp. triticale</name>
    <dbReference type="NCBI Taxonomy" id="1689686"/>
    <lineage>
        <taxon>Eukaryota</taxon>
        <taxon>Fungi</taxon>
        <taxon>Dikarya</taxon>
        <taxon>Ascomycota</taxon>
        <taxon>Pezizomycotina</taxon>
        <taxon>Leotiomycetes</taxon>
        <taxon>Erysiphales</taxon>
        <taxon>Erysiphaceae</taxon>
        <taxon>Blumeria</taxon>
    </lineage>
</organism>
<dbReference type="Proteomes" id="UP000683417">
    <property type="component" value="Unassembled WGS sequence"/>
</dbReference>
<evidence type="ECO:0000313" key="2">
    <source>
        <dbReference type="Proteomes" id="UP000683417"/>
    </source>
</evidence>
<sequence>MSDLSFLTNTQSYYAFRQATCGTQHFPRQLILNSVNRACWQLKFGERYRLTTWSTLGDNLFSFPIISDTITVDSDSFNRPQIIVDDNCILTYVVYAAPSSAEKIYKFLCNLESPEATESTLSKKRKMY</sequence>
<name>A0A9W4D3X7_BLUGR</name>
<protein>
    <submittedName>
        <fullName evidence="1">BgTH12-05612</fullName>
    </submittedName>
</protein>